<evidence type="ECO:0000313" key="3">
    <source>
        <dbReference type="EMBL" id="VAW30742.1"/>
    </source>
</evidence>
<reference evidence="3" key="1">
    <citation type="submission" date="2018-06" db="EMBL/GenBank/DDBJ databases">
        <authorList>
            <person name="Zhirakovskaya E."/>
        </authorList>
    </citation>
    <scope>NUCLEOTIDE SEQUENCE</scope>
</reference>
<gene>
    <name evidence="3" type="ORF">MNBD_BACTEROID07-1294</name>
</gene>
<dbReference type="SUPFAM" id="SSF48452">
    <property type="entry name" value="TPR-like"/>
    <property type="match status" value="2"/>
</dbReference>
<proteinExistence type="predicted"/>
<dbReference type="Pfam" id="PF13432">
    <property type="entry name" value="TPR_16"/>
    <property type="match status" value="1"/>
</dbReference>
<dbReference type="PANTHER" id="PTHR44858:SF1">
    <property type="entry name" value="UDP-N-ACETYLGLUCOSAMINE--PEPTIDE N-ACETYLGLUCOSAMINYLTRANSFERASE SPINDLY-RELATED"/>
    <property type="match status" value="1"/>
</dbReference>
<dbReference type="InterPro" id="IPR011990">
    <property type="entry name" value="TPR-like_helical_dom_sf"/>
</dbReference>
<dbReference type="InterPro" id="IPR019734">
    <property type="entry name" value="TPR_rpt"/>
</dbReference>
<dbReference type="PANTHER" id="PTHR44858">
    <property type="entry name" value="TETRATRICOPEPTIDE REPEAT PROTEIN 6"/>
    <property type="match status" value="1"/>
</dbReference>
<dbReference type="GO" id="GO:0009279">
    <property type="term" value="C:cell outer membrane"/>
    <property type="evidence" value="ECO:0007669"/>
    <property type="project" value="TreeGrafter"/>
</dbReference>
<dbReference type="InterPro" id="IPR050498">
    <property type="entry name" value="Ycf3"/>
</dbReference>
<dbReference type="GO" id="GO:0046813">
    <property type="term" value="P:receptor-mediated virion attachment to host cell"/>
    <property type="evidence" value="ECO:0007669"/>
    <property type="project" value="TreeGrafter"/>
</dbReference>
<accession>A0A3B0UWG8</accession>
<organism evidence="3">
    <name type="scientific">hydrothermal vent metagenome</name>
    <dbReference type="NCBI Taxonomy" id="652676"/>
    <lineage>
        <taxon>unclassified sequences</taxon>
        <taxon>metagenomes</taxon>
        <taxon>ecological metagenomes</taxon>
    </lineage>
</organism>
<evidence type="ECO:0008006" key="4">
    <source>
        <dbReference type="Google" id="ProtNLM"/>
    </source>
</evidence>
<dbReference type="PROSITE" id="PS50005">
    <property type="entry name" value="TPR"/>
    <property type="match status" value="1"/>
</dbReference>
<dbReference type="EMBL" id="UOET01000558">
    <property type="protein sequence ID" value="VAW30742.1"/>
    <property type="molecule type" value="Genomic_DNA"/>
</dbReference>
<sequence>MKSVVKTALLAGLMMFGIGLYAQSITNAGEIFNQGNAQFKAKAFGKAVTLYEKALKICKAVGPDASDLQSQVESQLTTSYFWNGISFYKNRNFDQAVAQLKKAKAMAITISNAKIKNYAHIYIARVYASKGNMLLRQKKLAEASIQYGNALKEDPSSYNAYYGKVLLAKEKKDLPAMMTNVDKLGELAASSSKAAKVYAKAKYITFNTLLNTGAEELQKMHPQKALEYLADAKKYHSANADVYYYTALADVSLKKWGAAIASANKALSLQTTEKSDTYFTLGQAYQGKGEKTAACSAFKKVVKGPNVAAAKYQRTQVLKCK</sequence>
<protein>
    <recommendedName>
        <fullName evidence="4">TPR domain protein, component of TonB system</fullName>
    </recommendedName>
</protein>
<dbReference type="AlphaFoldDB" id="A0A3B0UWG8"/>
<dbReference type="SMART" id="SM00028">
    <property type="entry name" value="TPR"/>
    <property type="match status" value="5"/>
</dbReference>
<evidence type="ECO:0000256" key="2">
    <source>
        <dbReference type="ARBA" id="ARBA00022803"/>
    </source>
</evidence>
<keyword evidence="1" id="KW-0677">Repeat</keyword>
<keyword evidence="2" id="KW-0802">TPR repeat</keyword>
<name>A0A3B0UWG8_9ZZZZ</name>
<dbReference type="Gene3D" id="1.25.40.10">
    <property type="entry name" value="Tetratricopeptide repeat domain"/>
    <property type="match status" value="2"/>
</dbReference>
<evidence type="ECO:0000256" key="1">
    <source>
        <dbReference type="ARBA" id="ARBA00022737"/>
    </source>
</evidence>